<comment type="similarity">
    <text evidence="2">In the N-terminal section; belongs to the transposase 2 family.</text>
</comment>
<evidence type="ECO:0000256" key="8">
    <source>
        <dbReference type="SAM" id="MobiDB-lite"/>
    </source>
</evidence>
<keyword evidence="6" id="KW-0238">DNA-binding</keyword>
<evidence type="ECO:0000256" key="7">
    <source>
        <dbReference type="ARBA" id="ARBA00023172"/>
    </source>
</evidence>
<dbReference type="Pfam" id="PF07282">
    <property type="entry name" value="Cas12f1-like_TNB"/>
    <property type="match status" value="1"/>
</dbReference>
<reference evidence="12 13" key="1">
    <citation type="submission" date="2024-09" db="EMBL/GenBank/DDBJ databases">
        <authorList>
            <person name="Lee S.D."/>
        </authorList>
    </citation>
    <scope>NUCLEOTIDE SEQUENCE [LARGE SCALE GENOMIC DNA]</scope>
    <source>
        <strain evidence="12 13">N1-5</strain>
    </source>
</reference>
<keyword evidence="12" id="KW-0378">Hydrolase</keyword>
<evidence type="ECO:0000256" key="4">
    <source>
        <dbReference type="ARBA" id="ARBA00022723"/>
    </source>
</evidence>
<dbReference type="InterPro" id="IPR001959">
    <property type="entry name" value="Transposase"/>
</dbReference>
<dbReference type="InterPro" id="IPR010095">
    <property type="entry name" value="Cas12f1-like_TNB"/>
</dbReference>
<evidence type="ECO:0000256" key="3">
    <source>
        <dbReference type="ARBA" id="ARBA00022578"/>
    </source>
</evidence>
<keyword evidence="7" id="KW-0233">DNA recombination</keyword>
<keyword evidence="4" id="KW-0479">Metal-binding</keyword>
<evidence type="ECO:0000313" key="13">
    <source>
        <dbReference type="Proteomes" id="UP001592528"/>
    </source>
</evidence>
<accession>A0ABV6UL13</accession>
<comment type="similarity">
    <text evidence="1">In the C-terminal section; belongs to the transposase 35 family.</text>
</comment>
<dbReference type="GO" id="GO:0004519">
    <property type="term" value="F:endonuclease activity"/>
    <property type="evidence" value="ECO:0007669"/>
    <property type="project" value="UniProtKB-KW"/>
</dbReference>
<evidence type="ECO:0000259" key="9">
    <source>
        <dbReference type="Pfam" id="PF01385"/>
    </source>
</evidence>
<keyword evidence="5" id="KW-0862">Zinc</keyword>
<sequence>MAQQVKRAFRYRFYPTYEQAVELSRTFGCVRLVYNMALEARSQAWHNEQRSIGYVESSAMLTAWKKTEELAFLAEVSSVPLQQGLRHLQHAFSNFFGKRAEYPTFKSKKKSRASAEYTASAFRLRNGQLTLAKMREPLSIVWSRPLPVGVEPTTVTVSKDAAGRWHVSMLCVDTVESLPVTDAVVGADAGIASLLTLSTGEKITNPKFEYRDRERLTKAQRQLTKKQKGSKNRDKARLKLAKIYARITDRRRNHLHTVTTRLVRENQTIVIEDLAVRSMVKNRPLARAISDASWAEMRFMLEYKARWYGRELVVVDRWYPSSKLCSHCEHRSAKMPLNIREWTCGNCGTMHDRDVNAAINIKQEGQKIVAAGLAETQNACGADVGPQRRTPGGQSATKQEGRRATAGIPAQ</sequence>
<evidence type="ECO:0000256" key="5">
    <source>
        <dbReference type="ARBA" id="ARBA00022833"/>
    </source>
</evidence>
<dbReference type="EMBL" id="JBHEZZ010000005">
    <property type="protein sequence ID" value="MFC1402144.1"/>
    <property type="molecule type" value="Genomic_DNA"/>
</dbReference>
<dbReference type="InterPro" id="IPR021027">
    <property type="entry name" value="Transposase_put_HTH"/>
</dbReference>
<evidence type="ECO:0000259" key="11">
    <source>
        <dbReference type="Pfam" id="PF12323"/>
    </source>
</evidence>
<comment type="caution">
    <text evidence="12">The sequence shown here is derived from an EMBL/GenBank/DDBJ whole genome shotgun (WGS) entry which is preliminary data.</text>
</comment>
<name>A0ABV6UL13_9ACTN</name>
<dbReference type="PANTHER" id="PTHR30405">
    <property type="entry name" value="TRANSPOSASE"/>
    <property type="match status" value="1"/>
</dbReference>
<evidence type="ECO:0000259" key="10">
    <source>
        <dbReference type="Pfam" id="PF07282"/>
    </source>
</evidence>
<dbReference type="PANTHER" id="PTHR30405:SF25">
    <property type="entry name" value="RNA-GUIDED DNA ENDONUCLEASE INSQ-RELATED"/>
    <property type="match status" value="1"/>
</dbReference>
<keyword evidence="3" id="KW-0815">Transposition</keyword>
<dbReference type="RefSeq" id="WP_030252628.1">
    <property type="nucleotide sequence ID" value="NZ_JBHEZZ010000005.1"/>
</dbReference>
<dbReference type="Pfam" id="PF12323">
    <property type="entry name" value="HTH_OrfB_IS605"/>
    <property type="match status" value="1"/>
</dbReference>
<organism evidence="12 13">
    <name type="scientific">Streptacidiphilus cavernicola</name>
    <dbReference type="NCBI Taxonomy" id="3342716"/>
    <lineage>
        <taxon>Bacteria</taxon>
        <taxon>Bacillati</taxon>
        <taxon>Actinomycetota</taxon>
        <taxon>Actinomycetes</taxon>
        <taxon>Kitasatosporales</taxon>
        <taxon>Streptomycetaceae</taxon>
        <taxon>Streptacidiphilus</taxon>
    </lineage>
</organism>
<dbReference type="NCBIfam" id="TIGR01766">
    <property type="entry name" value="IS200/IS605 family accessory protein TnpB-like domain"/>
    <property type="match status" value="1"/>
</dbReference>
<keyword evidence="13" id="KW-1185">Reference proteome</keyword>
<keyword evidence="12" id="KW-0540">Nuclease</keyword>
<feature type="domain" description="Transposase putative helix-turn-helix" evidence="11">
    <location>
        <begin position="1"/>
        <end position="49"/>
    </location>
</feature>
<evidence type="ECO:0000313" key="12">
    <source>
        <dbReference type="EMBL" id="MFC1402144.1"/>
    </source>
</evidence>
<proteinExistence type="inferred from homology"/>
<gene>
    <name evidence="12" type="ORF">ACEZDJ_12685</name>
</gene>
<evidence type="ECO:0000256" key="2">
    <source>
        <dbReference type="ARBA" id="ARBA00011044"/>
    </source>
</evidence>
<feature type="domain" description="Probable transposase IS891/IS1136/IS1341" evidence="9">
    <location>
        <begin position="175"/>
        <end position="282"/>
    </location>
</feature>
<evidence type="ECO:0000256" key="1">
    <source>
        <dbReference type="ARBA" id="ARBA00008761"/>
    </source>
</evidence>
<keyword evidence="12" id="KW-0255">Endonuclease</keyword>
<feature type="domain" description="Cas12f1-like TNB" evidence="10">
    <location>
        <begin position="294"/>
        <end position="361"/>
    </location>
</feature>
<evidence type="ECO:0000256" key="6">
    <source>
        <dbReference type="ARBA" id="ARBA00023125"/>
    </source>
</evidence>
<protein>
    <submittedName>
        <fullName evidence="12">RNA-guided endonuclease InsQ/TnpB family protein</fullName>
    </submittedName>
</protein>
<feature type="region of interest" description="Disordered" evidence="8">
    <location>
        <begin position="380"/>
        <end position="411"/>
    </location>
</feature>
<dbReference type="Proteomes" id="UP001592528">
    <property type="component" value="Unassembled WGS sequence"/>
</dbReference>
<dbReference type="InterPro" id="IPR051399">
    <property type="entry name" value="RNA-guided_DNA_endo/Transpos"/>
</dbReference>
<dbReference type="Pfam" id="PF01385">
    <property type="entry name" value="OrfB_IS605"/>
    <property type="match status" value="1"/>
</dbReference>
<dbReference type="NCBIfam" id="NF040570">
    <property type="entry name" value="guided_TnpB"/>
    <property type="match status" value="1"/>
</dbReference>